<reference evidence="3" key="1">
    <citation type="submission" date="2018-05" db="EMBL/GenBank/DDBJ databases">
        <authorList>
            <person name="Du Z."/>
            <person name="Wang X."/>
        </authorList>
    </citation>
    <scope>NUCLEOTIDE SEQUENCE [LARGE SCALE GENOMIC DNA]</scope>
    <source>
        <strain evidence="3">WDS4C29</strain>
    </source>
</reference>
<evidence type="ECO:0000256" key="1">
    <source>
        <dbReference type="SAM" id="SignalP"/>
    </source>
</evidence>
<evidence type="ECO:0008006" key="4">
    <source>
        <dbReference type="Google" id="ProtNLM"/>
    </source>
</evidence>
<evidence type="ECO:0000313" key="2">
    <source>
        <dbReference type="EMBL" id="PWG17907.1"/>
    </source>
</evidence>
<keyword evidence="3" id="KW-1185">Reference proteome</keyword>
<gene>
    <name evidence="2" type="ORF">DFK10_04130</name>
</gene>
<comment type="caution">
    <text evidence="2">The sequence shown here is derived from an EMBL/GenBank/DDBJ whole genome shotgun (WGS) entry which is preliminary data.</text>
</comment>
<keyword evidence="1" id="KW-0732">Signal</keyword>
<protein>
    <recommendedName>
        <fullName evidence="4">Lipoprotein</fullName>
    </recommendedName>
</protein>
<organism evidence="2 3">
    <name type="scientific">Salibaculum griseiflavum</name>
    <dbReference type="NCBI Taxonomy" id="1914409"/>
    <lineage>
        <taxon>Bacteria</taxon>
        <taxon>Pseudomonadati</taxon>
        <taxon>Pseudomonadota</taxon>
        <taxon>Alphaproteobacteria</taxon>
        <taxon>Rhodobacterales</taxon>
        <taxon>Roseobacteraceae</taxon>
        <taxon>Salibaculum</taxon>
    </lineage>
</organism>
<dbReference type="AlphaFoldDB" id="A0A2V1P989"/>
<evidence type="ECO:0000313" key="3">
    <source>
        <dbReference type="Proteomes" id="UP000245293"/>
    </source>
</evidence>
<proteinExistence type="predicted"/>
<dbReference type="Proteomes" id="UP000245293">
    <property type="component" value="Unassembled WGS sequence"/>
</dbReference>
<accession>A0A2V1P989</accession>
<dbReference type="PROSITE" id="PS51257">
    <property type="entry name" value="PROKAR_LIPOPROTEIN"/>
    <property type="match status" value="1"/>
</dbReference>
<dbReference type="EMBL" id="QETF01000003">
    <property type="protein sequence ID" value="PWG17907.1"/>
    <property type="molecule type" value="Genomic_DNA"/>
</dbReference>
<feature type="chain" id="PRO_5015890759" description="Lipoprotein" evidence="1">
    <location>
        <begin position="20"/>
        <end position="158"/>
    </location>
</feature>
<name>A0A2V1P989_9RHOB</name>
<feature type="signal peptide" evidence="1">
    <location>
        <begin position="1"/>
        <end position="19"/>
    </location>
</feature>
<sequence>MEKQMKPLFAIAALLAASACSIPDQSSVSGATTIPHTDVDVLPETIRSGEAGFTGVIVYGDRGYTGIVGDIHYPNIRVAGNPIGKCEKRRAMVVPLAPGTYVVSAHSENTVEHEVTLEEGSVAYFRCNFMRIGGILFPPAVLEPVEAERAYEIVNSRN</sequence>